<dbReference type="PRINTS" id="PR00598">
    <property type="entry name" value="HTHMARR"/>
</dbReference>
<dbReference type="PANTHER" id="PTHR33164">
    <property type="entry name" value="TRANSCRIPTIONAL REGULATOR, MARR FAMILY"/>
    <property type="match status" value="1"/>
</dbReference>
<comment type="caution">
    <text evidence="2">The sequence shown here is derived from an EMBL/GenBank/DDBJ whole genome shotgun (WGS) entry which is preliminary data.</text>
</comment>
<dbReference type="InterPro" id="IPR000835">
    <property type="entry name" value="HTH_MarR-typ"/>
</dbReference>
<sequence>MTHKLPIDAIKTLLIACHEAKRVVELQPPLPEGLTPGNLKVLDYIEYLERTAQPPKVSDIADLLQVTRPGITRLVGELQAINVIEKFSDEQDKRIVRLRMTDAGRKIHAYYIEQYHGWLATQLTDISEADINTTAATIAKLYQTMSTHKPALQGHAPTIRKRKEKNND</sequence>
<evidence type="ECO:0000313" key="2">
    <source>
        <dbReference type="EMBL" id="OLA39592.1"/>
    </source>
</evidence>
<reference evidence="2 3" key="1">
    <citation type="journal article" date="2016" name="Nat. Biotechnol.">
        <title>Measurement of bacterial replication rates in microbial communities.</title>
        <authorList>
            <person name="Brown C.T."/>
            <person name="Olm M.R."/>
            <person name="Thomas B.C."/>
            <person name="Banfield J.F."/>
        </authorList>
    </citation>
    <scope>NUCLEOTIDE SEQUENCE [LARGE SCALE GENOMIC DNA]</scope>
    <source>
        <strain evidence="2">46_33</strain>
    </source>
</reference>
<dbReference type="GO" id="GO:0006950">
    <property type="term" value="P:response to stress"/>
    <property type="evidence" value="ECO:0007669"/>
    <property type="project" value="TreeGrafter"/>
</dbReference>
<dbReference type="InterPro" id="IPR036388">
    <property type="entry name" value="WH-like_DNA-bd_sf"/>
</dbReference>
<dbReference type="PANTHER" id="PTHR33164:SF43">
    <property type="entry name" value="HTH-TYPE TRANSCRIPTIONAL REPRESSOR YETL"/>
    <property type="match status" value="1"/>
</dbReference>
<dbReference type="Gene3D" id="1.10.10.10">
    <property type="entry name" value="Winged helix-like DNA-binding domain superfamily/Winged helix DNA-binding domain"/>
    <property type="match status" value="1"/>
</dbReference>
<proteinExistence type="predicted"/>
<dbReference type="EMBL" id="MNTG01000001">
    <property type="protein sequence ID" value="OLA39592.1"/>
    <property type="molecule type" value="Genomic_DNA"/>
</dbReference>
<protein>
    <recommendedName>
        <fullName evidence="1">HTH marR-type domain-containing protein</fullName>
    </recommendedName>
</protein>
<evidence type="ECO:0000313" key="3">
    <source>
        <dbReference type="Proteomes" id="UP000186777"/>
    </source>
</evidence>
<dbReference type="GO" id="GO:0003700">
    <property type="term" value="F:DNA-binding transcription factor activity"/>
    <property type="evidence" value="ECO:0007669"/>
    <property type="project" value="InterPro"/>
</dbReference>
<dbReference type="RefSeq" id="WP_303679246.1">
    <property type="nucleotide sequence ID" value="NZ_MNTG01000001.1"/>
</dbReference>
<organism evidence="2 3">
    <name type="scientific">Phascolarctobacterium succinatutens</name>
    <dbReference type="NCBI Taxonomy" id="626940"/>
    <lineage>
        <taxon>Bacteria</taxon>
        <taxon>Bacillati</taxon>
        <taxon>Bacillota</taxon>
        <taxon>Negativicutes</taxon>
        <taxon>Acidaminococcales</taxon>
        <taxon>Acidaminococcaceae</taxon>
        <taxon>Phascolarctobacterium</taxon>
    </lineage>
</organism>
<dbReference type="SUPFAM" id="SSF46785">
    <property type="entry name" value="Winged helix' DNA-binding domain"/>
    <property type="match status" value="1"/>
</dbReference>
<dbReference type="InterPro" id="IPR039422">
    <property type="entry name" value="MarR/SlyA-like"/>
</dbReference>
<evidence type="ECO:0000259" key="1">
    <source>
        <dbReference type="PROSITE" id="PS50995"/>
    </source>
</evidence>
<dbReference type="AlphaFoldDB" id="A0A1Q6RB49"/>
<accession>A0A1Q6RB49</accession>
<dbReference type="STRING" id="626940.BHW43_01535"/>
<dbReference type="Proteomes" id="UP000186777">
    <property type="component" value="Unassembled WGS sequence"/>
</dbReference>
<gene>
    <name evidence="2" type="ORF">BHW43_01535</name>
</gene>
<dbReference type="PROSITE" id="PS50995">
    <property type="entry name" value="HTH_MARR_2"/>
    <property type="match status" value="1"/>
</dbReference>
<name>A0A1Q6RB49_9FIRM</name>
<dbReference type="SMART" id="SM00347">
    <property type="entry name" value="HTH_MARR"/>
    <property type="match status" value="1"/>
</dbReference>
<dbReference type="InterPro" id="IPR036390">
    <property type="entry name" value="WH_DNA-bd_sf"/>
</dbReference>
<feature type="domain" description="HTH marR-type" evidence="1">
    <location>
        <begin position="1"/>
        <end position="143"/>
    </location>
</feature>
<dbReference type="Pfam" id="PF01047">
    <property type="entry name" value="MarR"/>
    <property type="match status" value="1"/>
</dbReference>